<sequence length="625" mass="69833">MASVRRAPYKDFLQPALHRRFTSTATLLLAIAFVEAVVLDSWDSPFWAVFPVGPTGIRALFITLCGLAILVLRIAQYHVGLRTSNSGLQTFFKYALTHQTLEAIVSYTLSAWLFSQIYLWSATEDLAWVAIQPGVGGRVRLNEKPIFFTVHFLVLGVVHGALHIFRDEDRLRLNAAMLRANDAQATEAPRPWSKRLVEEVPFLAHRALIQTLAVLLFNIVFYHAVLRNPAWRIALFIFRPFYTMPKTNLAPTTHGGMSFPLWVKCSGASFMLLFLLLAGNRMFSMFLVRPPLKNGNPLTSESKDQNGSLLNGLKSKKLPIKCFAMWELALIARDFQPRRHAIYQDIDRTDGPMWSQVYALCLQVVKDLESRIDGHNQAAAAALDAAATANNNAQAVVQTPPRTFRAEMGDMLQKKVVEAGQPSRLSPLVKRGVAHAKDYVDDIARQATGIDAADNPYRHWVRLILDSPLGQPFKQSFSRRMITVVLGEPYGEPALVINAVSALTRLAVLSLAEDGYGNVQRDVSTIIRTFTSVKTKLDAFKADFPLHWTDQDAARECAEVDAILETLREGLVRLLEAFGRYARDLRLTFADVRQAREAAGLPAREGGDAGTTRAEAPRREMRQVR</sequence>
<evidence type="ECO:0000256" key="10">
    <source>
        <dbReference type="ARBA" id="ARBA00023132"/>
    </source>
</evidence>
<evidence type="ECO:0000256" key="2">
    <source>
        <dbReference type="ARBA" id="ARBA00004567"/>
    </source>
</evidence>
<dbReference type="GO" id="GO:0106166">
    <property type="term" value="F:spindle pole body-nuclear membrane anchor activity"/>
    <property type="evidence" value="ECO:0007669"/>
    <property type="project" value="TreeGrafter"/>
</dbReference>
<keyword evidence="11 14" id="KW-0472">Membrane</keyword>
<keyword evidence="7" id="KW-0653">Protein transport</keyword>
<dbReference type="GO" id="GO:0051028">
    <property type="term" value="P:mRNA transport"/>
    <property type="evidence" value="ECO:0007669"/>
    <property type="project" value="UniProtKB-KW"/>
</dbReference>
<evidence type="ECO:0000256" key="13">
    <source>
        <dbReference type="SAM" id="MobiDB-lite"/>
    </source>
</evidence>
<name>A0A2P5HYQ7_DIAHE</name>
<comment type="caution">
    <text evidence="15">The sequence shown here is derived from an EMBL/GenBank/DDBJ whole genome shotgun (WGS) entry which is preliminary data.</text>
</comment>
<dbReference type="GO" id="GO:0031965">
    <property type="term" value="C:nuclear membrane"/>
    <property type="evidence" value="ECO:0007669"/>
    <property type="project" value="UniProtKB-SubCell"/>
</dbReference>
<keyword evidence="12" id="KW-0539">Nucleus</keyword>
<comment type="similarity">
    <text evidence="3">Belongs to the NDC1 family.</text>
</comment>
<dbReference type="OrthoDB" id="67850at2759"/>
<dbReference type="GO" id="GO:0006999">
    <property type="term" value="P:nuclear pore organization"/>
    <property type="evidence" value="ECO:0007669"/>
    <property type="project" value="TreeGrafter"/>
</dbReference>
<keyword evidence="6" id="KW-0509">mRNA transport</keyword>
<evidence type="ECO:0000256" key="4">
    <source>
        <dbReference type="ARBA" id="ARBA00022448"/>
    </source>
</evidence>
<dbReference type="PANTHER" id="PTHR13269">
    <property type="entry name" value="NUCLEOPORIN NDC1"/>
    <property type="match status" value="1"/>
</dbReference>
<feature type="transmembrane region" description="Helical" evidence="14">
    <location>
        <begin position="59"/>
        <end position="79"/>
    </location>
</feature>
<gene>
    <name evidence="15" type="ORF">DHEL01_v206216</name>
</gene>
<evidence type="ECO:0000256" key="5">
    <source>
        <dbReference type="ARBA" id="ARBA00022692"/>
    </source>
</evidence>
<feature type="region of interest" description="Disordered" evidence="13">
    <location>
        <begin position="600"/>
        <end position="625"/>
    </location>
</feature>
<dbReference type="GO" id="GO:0015031">
    <property type="term" value="P:protein transport"/>
    <property type="evidence" value="ECO:0007669"/>
    <property type="project" value="UniProtKB-KW"/>
</dbReference>
<feature type="transmembrane region" description="Helical" evidence="14">
    <location>
        <begin position="203"/>
        <end position="225"/>
    </location>
</feature>
<keyword evidence="16" id="KW-1185">Reference proteome</keyword>
<keyword evidence="9" id="KW-0811">Translocation</keyword>
<dbReference type="AlphaFoldDB" id="A0A2P5HYQ7"/>
<evidence type="ECO:0000256" key="1">
    <source>
        <dbReference type="ARBA" id="ARBA00004232"/>
    </source>
</evidence>
<keyword evidence="4" id="KW-0813">Transport</keyword>
<evidence type="ECO:0000313" key="15">
    <source>
        <dbReference type="EMBL" id="POS75394.1"/>
    </source>
</evidence>
<accession>A0A2P5HYQ7</accession>
<comment type="subcellular location">
    <subcellularLocation>
        <location evidence="1">Nucleus membrane</location>
        <topology evidence="1">Multi-pass membrane protein</topology>
    </subcellularLocation>
    <subcellularLocation>
        <location evidence="2">Nucleus</location>
        <location evidence="2">Nuclear pore complex</location>
    </subcellularLocation>
</comment>
<proteinExistence type="inferred from homology"/>
<evidence type="ECO:0000256" key="3">
    <source>
        <dbReference type="ARBA" id="ARBA00005760"/>
    </source>
</evidence>
<dbReference type="GO" id="GO:0070631">
    <property type="term" value="P:spindle pole body localization"/>
    <property type="evidence" value="ECO:0007669"/>
    <property type="project" value="TreeGrafter"/>
</dbReference>
<keyword evidence="10" id="KW-0906">Nuclear pore complex</keyword>
<feature type="transmembrane region" description="Helical" evidence="14">
    <location>
        <begin position="261"/>
        <end position="279"/>
    </location>
</feature>
<dbReference type="PANTHER" id="PTHR13269:SF6">
    <property type="entry name" value="NUCLEOPORIN NDC1"/>
    <property type="match status" value="1"/>
</dbReference>
<evidence type="ECO:0000256" key="12">
    <source>
        <dbReference type="ARBA" id="ARBA00023242"/>
    </source>
</evidence>
<dbReference type="Proteomes" id="UP000094444">
    <property type="component" value="Unassembled WGS sequence"/>
</dbReference>
<evidence type="ECO:0000256" key="9">
    <source>
        <dbReference type="ARBA" id="ARBA00023010"/>
    </source>
</evidence>
<feature type="transmembrane region" description="Helical" evidence="14">
    <location>
        <begin position="146"/>
        <end position="165"/>
    </location>
</feature>
<dbReference type="InParanoid" id="A0A2P5HYQ7"/>
<dbReference type="STRING" id="158607.A0A2P5HYQ7"/>
<evidence type="ECO:0000256" key="6">
    <source>
        <dbReference type="ARBA" id="ARBA00022816"/>
    </source>
</evidence>
<evidence type="ECO:0000256" key="14">
    <source>
        <dbReference type="SAM" id="Phobius"/>
    </source>
</evidence>
<evidence type="ECO:0000256" key="11">
    <source>
        <dbReference type="ARBA" id="ARBA00023136"/>
    </source>
</evidence>
<evidence type="ECO:0000256" key="7">
    <source>
        <dbReference type="ARBA" id="ARBA00022927"/>
    </source>
</evidence>
<dbReference type="GO" id="GO:0070762">
    <property type="term" value="C:nuclear pore transmembrane ring"/>
    <property type="evidence" value="ECO:0007669"/>
    <property type="project" value="TreeGrafter"/>
</dbReference>
<evidence type="ECO:0000313" key="16">
    <source>
        <dbReference type="Proteomes" id="UP000094444"/>
    </source>
</evidence>
<dbReference type="GO" id="GO:0005816">
    <property type="term" value="C:spindle pole body"/>
    <property type="evidence" value="ECO:0007669"/>
    <property type="project" value="TreeGrafter"/>
</dbReference>
<dbReference type="Pfam" id="PF09531">
    <property type="entry name" value="Ndc1_Nup"/>
    <property type="match status" value="1"/>
</dbReference>
<feature type="transmembrane region" description="Helical" evidence="14">
    <location>
        <begin position="21"/>
        <end position="39"/>
    </location>
</feature>
<keyword evidence="5 14" id="KW-0812">Transmembrane</keyword>
<keyword evidence="8 14" id="KW-1133">Transmembrane helix</keyword>
<dbReference type="InterPro" id="IPR019049">
    <property type="entry name" value="Nucleoporin_prot_Ndc1/Nup"/>
</dbReference>
<organism evidence="15 16">
    <name type="scientific">Diaporthe helianthi</name>
    <dbReference type="NCBI Taxonomy" id="158607"/>
    <lineage>
        <taxon>Eukaryota</taxon>
        <taxon>Fungi</taxon>
        <taxon>Dikarya</taxon>
        <taxon>Ascomycota</taxon>
        <taxon>Pezizomycotina</taxon>
        <taxon>Sordariomycetes</taxon>
        <taxon>Sordariomycetidae</taxon>
        <taxon>Diaporthales</taxon>
        <taxon>Diaporthaceae</taxon>
        <taxon>Diaporthe</taxon>
    </lineage>
</organism>
<evidence type="ECO:0000256" key="8">
    <source>
        <dbReference type="ARBA" id="ARBA00022989"/>
    </source>
</evidence>
<reference evidence="15" key="1">
    <citation type="submission" date="2017-09" db="EMBL/GenBank/DDBJ databases">
        <title>Polyketide synthases of a Diaporthe helianthi virulent isolate.</title>
        <authorList>
            <person name="Baroncelli R."/>
        </authorList>
    </citation>
    <scope>NUCLEOTIDE SEQUENCE [LARGE SCALE GENOMIC DNA]</scope>
    <source>
        <strain evidence="15">7/96</strain>
    </source>
</reference>
<feature type="compositionally biased region" description="Basic and acidic residues" evidence="13">
    <location>
        <begin position="615"/>
        <end position="625"/>
    </location>
</feature>
<dbReference type="EMBL" id="MAVT02000493">
    <property type="protein sequence ID" value="POS75394.1"/>
    <property type="molecule type" value="Genomic_DNA"/>
</dbReference>
<protein>
    <submittedName>
        <fullName evidence="15">Nuclear envelope protein</fullName>
    </submittedName>
</protein>